<feature type="transmembrane region" description="Helical" evidence="1">
    <location>
        <begin position="203"/>
        <end position="225"/>
    </location>
</feature>
<accession>W6YFM6</accession>
<keyword evidence="4" id="KW-1185">Reference proteome</keyword>
<sequence length="604" mass="67427">MSTSWLYSVLLTLTFLPNTAAFEWDDFTNNLATDLGPVIALFGEQVSKQFLSESLTTWDNIIFAVAPLGILTAVVSAIRVCGSPSLRAFIGRAQEGPGIAEVELLSCTSETTSELWNQGGIARVFGRPQILEVVRTTNKDKETCMRLFDQACGQLKEDASKESASGEPSWIVERDEKTSQFDTRGHLSPNLSLNFGIKRLRKAFTYGAAILGLTLQIGVLVYAGLTAYRFPQNFLLNDKPIERYAFPLTFSGTLLVCCGMFLCAYIIENQTDEIYYKRNHQVTSQLYWIQPGGQKIGDQVFEAFVGKSDDAEYIRSSRTDRDRPWVEIILWTAVVMTTIGFVVQFIGLRGMHSSVTVAQLISTLIMAVVRAGLRTQRMDNNRDIIACSGNDLNLRKKVIGHELDFLALHLEDISAISICTQRLEKRSRGMFYDHNSKLPKRCLNFVGSSLDKGGRALKTRFDLAGLTSGIGDHSWHSNPVKQMATRLQSVIDGARRVLQLPLPHSPSDKCIPLEYTWKSEPDGKVYDSSFTLNLRNKSSIWKVDVLQLEALLGVWAWSLCNSTDSGDTASGHGETARLITLDSSGTQEDNELWYKIWIQRDLSL</sequence>
<protein>
    <recommendedName>
        <fullName evidence="5">SMODS and SLOG-associating 2TM effector domain-containing protein</fullName>
    </recommendedName>
</protein>
<feature type="transmembrane region" description="Helical" evidence="1">
    <location>
        <begin position="245"/>
        <end position="267"/>
    </location>
</feature>
<feature type="transmembrane region" description="Helical" evidence="1">
    <location>
        <begin position="353"/>
        <end position="373"/>
    </location>
</feature>
<dbReference type="OrthoDB" id="194358at2759"/>
<evidence type="ECO:0000313" key="4">
    <source>
        <dbReference type="Proteomes" id="UP000053841"/>
    </source>
</evidence>
<evidence type="ECO:0000256" key="1">
    <source>
        <dbReference type="SAM" id="Phobius"/>
    </source>
</evidence>
<feature type="transmembrane region" description="Helical" evidence="1">
    <location>
        <begin position="61"/>
        <end position="82"/>
    </location>
</feature>
<evidence type="ECO:0000256" key="2">
    <source>
        <dbReference type="SAM" id="SignalP"/>
    </source>
</evidence>
<dbReference type="AlphaFoldDB" id="W6YFM6"/>
<keyword evidence="1" id="KW-0812">Transmembrane</keyword>
<gene>
    <name evidence="3" type="ORF">COCCADRAFT_94008</name>
</gene>
<keyword evidence="1" id="KW-0472">Membrane</keyword>
<name>W6YFM6_COCC2</name>
<reference evidence="3 4" key="1">
    <citation type="journal article" date="2013" name="PLoS Genet.">
        <title>Comparative genome structure, secondary metabolite, and effector coding capacity across Cochliobolus pathogens.</title>
        <authorList>
            <person name="Condon B.J."/>
            <person name="Leng Y."/>
            <person name="Wu D."/>
            <person name="Bushley K.E."/>
            <person name="Ohm R.A."/>
            <person name="Otillar R."/>
            <person name="Martin J."/>
            <person name="Schackwitz W."/>
            <person name="Grimwood J."/>
            <person name="MohdZainudin N."/>
            <person name="Xue C."/>
            <person name="Wang R."/>
            <person name="Manning V.A."/>
            <person name="Dhillon B."/>
            <person name="Tu Z.J."/>
            <person name="Steffenson B.J."/>
            <person name="Salamov A."/>
            <person name="Sun H."/>
            <person name="Lowry S."/>
            <person name="LaButti K."/>
            <person name="Han J."/>
            <person name="Copeland A."/>
            <person name="Lindquist E."/>
            <person name="Barry K."/>
            <person name="Schmutz J."/>
            <person name="Baker S.E."/>
            <person name="Ciuffetti L.M."/>
            <person name="Grigoriev I.V."/>
            <person name="Zhong S."/>
            <person name="Turgeon B.G."/>
        </authorList>
    </citation>
    <scope>NUCLEOTIDE SEQUENCE [LARGE SCALE GENOMIC DNA]</scope>
    <source>
        <strain evidence="3 4">26-R-13</strain>
    </source>
</reference>
<keyword evidence="2" id="KW-0732">Signal</keyword>
<organism evidence="3 4">
    <name type="scientific">Cochliobolus carbonum (strain 26-R-13)</name>
    <name type="common">Maize leaf spot fungus</name>
    <name type="synonym">Bipolaris zeicola</name>
    <dbReference type="NCBI Taxonomy" id="930089"/>
    <lineage>
        <taxon>Eukaryota</taxon>
        <taxon>Fungi</taxon>
        <taxon>Dikarya</taxon>
        <taxon>Ascomycota</taxon>
        <taxon>Pezizomycotina</taxon>
        <taxon>Dothideomycetes</taxon>
        <taxon>Pleosporomycetidae</taxon>
        <taxon>Pleosporales</taxon>
        <taxon>Pleosporineae</taxon>
        <taxon>Pleosporaceae</taxon>
        <taxon>Bipolaris</taxon>
    </lineage>
</organism>
<evidence type="ECO:0000313" key="3">
    <source>
        <dbReference type="EMBL" id="EUC34239.1"/>
    </source>
</evidence>
<dbReference type="GeneID" id="19153674"/>
<feature type="non-terminal residue" evidence="3">
    <location>
        <position position="604"/>
    </location>
</feature>
<keyword evidence="1" id="KW-1133">Transmembrane helix</keyword>
<dbReference type="RefSeq" id="XP_007711492.1">
    <property type="nucleotide sequence ID" value="XM_007713302.1"/>
</dbReference>
<dbReference type="HOGENOM" id="CLU_016616_0_0_1"/>
<dbReference type="Proteomes" id="UP000053841">
    <property type="component" value="Unassembled WGS sequence"/>
</dbReference>
<dbReference type="KEGG" id="bze:COCCADRAFT_94008"/>
<dbReference type="EMBL" id="KI964595">
    <property type="protein sequence ID" value="EUC34239.1"/>
    <property type="molecule type" value="Genomic_DNA"/>
</dbReference>
<feature type="chain" id="PRO_5004885764" description="SMODS and SLOG-associating 2TM effector domain-containing protein" evidence="2">
    <location>
        <begin position="22"/>
        <end position="604"/>
    </location>
</feature>
<evidence type="ECO:0008006" key="5">
    <source>
        <dbReference type="Google" id="ProtNLM"/>
    </source>
</evidence>
<feature type="signal peptide" evidence="2">
    <location>
        <begin position="1"/>
        <end position="21"/>
    </location>
</feature>
<dbReference type="eggNOG" id="KOG4177">
    <property type="taxonomic scope" value="Eukaryota"/>
</dbReference>
<feature type="transmembrane region" description="Helical" evidence="1">
    <location>
        <begin position="325"/>
        <end position="347"/>
    </location>
</feature>
<proteinExistence type="predicted"/>